<evidence type="ECO:0000256" key="3">
    <source>
        <dbReference type="ARBA" id="ARBA00022989"/>
    </source>
</evidence>
<reference evidence="8 9" key="1">
    <citation type="journal article" date="2012" name="BMC Genomics">
        <title>Comparative genomic analysis of human infective Trypanosoma cruzi lineages with the bat-restricted subspecies T. cruzi marinkellei.</title>
        <authorList>
            <person name="Franzen O."/>
            <person name="Talavera-Lopez C."/>
            <person name="Ochaya S."/>
            <person name="Butler C.E."/>
            <person name="Messenger L.A."/>
            <person name="Lewis M.D."/>
            <person name="Llewellyn M.S."/>
            <person name="Marinkelle C.J."/>
            <person name="Tyler K.M."/>
            <person name="Miles M.A."/>
            <person name="Andersson B."/>
        </authorList>
    </citation>
    <scope>NUCLEOTIDE SEQUENCE [LARGE SCALE GENOMIC DNA]</scope>
    <source>
        <strain evidence="8 9">B7</strain>
    </source>
</reference>
<dbReference type="InterPro" id="IPR013122">
    <property type="entry name" value="PKD1_2_channel"/>
</dbReference>
<feature type="compositionally biased region" description="Basic and acidic residues" evidence="5">
    <location>
        <begin position="296"/>
        <end position="315"/>
    </location>
</feature>
<feature type="compositionally biased region" description="Polar residues" evidence="5">
    <location>
        <begin position="316"/>
        <end position="339"/>
    </location>
</feature>
<comment type="subcellular location">
    <subcellularLocation>
        <location evidence="1">Membrane</location>
        <topology evidence="1">Multi-pass membrane protein</topology>
    </subcellularLocation>
</comment>
<sequence>MQGDFCENLRHVRFPFGNTPVTREMTENGGVVLQNADVDSSGPCHGPPRELPLPLPPPPPPLPLTPPPPSSQTNGGITRALLALFSSHHDSNTRGCKSEHHHRLINEDFLTDPIRKLLRDGRFPFKLFVNCLMLLFLILIAVMFHAPENIANEAQRKAVLHSFVGKDYIGKDKGNIKFRPTVYLHKREDVLKDIKEFVTMYYALANISVSELHYYYYVLSENGATALRRLMESEMPGGSDCFKTIMYKNVQDFDDAGDLANLMCVLPVSMDVDAYLYSQREYRGPSPTRHFSVQLTEKDPLGPFSNEKEDEKQEQDATSASRTKYNSREITSPAKSSMGNRDHRAAHSDGDKDIRSVCAPRYDEITGMYYRPCREASDASETDTSHDTDGENDVFFFPLMDNVYRIRLKASIRHLTDTFFNRQEATNGFETIIYHWVIEKVFSFHAGGLVEVEFMISVNTRRIYPFAHPRFFFSVALLILALFDIVLRYRALRRITISRKRIAVPQATLQEEDSLVHFPRERRSEFPTHAAAYSTGSDASVGAQGDATATHASPIFYRRSPRSRKLMTRKVKHVPRAGSLVPETVYTDFYDAWREHLQISRGESWHHIAIVADTLAVAYVFTTSVRFWGMSTPEFCDTLESIFLGLTGLLLSVNLLSYIRYFPQMYFAVRAMRRVIPRLLGFAMSVAPIFVGFALFFCIVFGPHSNGEFSDMGFSLVALYFVMFGDAILPAIEDAEGSVYLIVTVLANFMTMLFILFFMMTMLNLAMSITQHEWGLLRRRFGACLSANNLLFEVRTRDEVKTEAMEVVIANMELILHIKREERLTADAAHRHHGEENGSSGCASDTVEGLTVSPRDLQRGGVADLYRRRLDELTEGIVNEDA</sequence>
<feature type="region of interest" description="Disordered" evidence="5">
    <location>
        <begin position="34"/>
        <end position="75"/>
    </location>
</feature>
<feature type="transmembrane region" description="Helical" evidence="6">
    <location>
        <begin position="714"/>
        <end position="732"/>
    </location>
</feature>
<dbReference type="InterPro" id="IPR039031">
    <property type="entry name" value="Mucolipin"/>
</dbReference>
<dbReference type="GO" id="GO:0016020">
    <property type="term" value="C:membrane"/>
    <property type="evidence" value="ECO:0007669"/>
    <property type="project" value="UniProtKB-SubCell"/>
</dbReference>
<evidence type="ECO:0000256" key="2">
    <source>
        <dbReference type="ARBA" id="ARBA00022692"/>
    </source>
</evidence>
<evidence type="ECO:0000313" key="8">
    <source>
        <dbReference type="EMBL" id="EKF28048.1"/>
    </source>
</evidence>
<name>K2LZF1_TRYCR</name>
<dbReference type="AlphaFoldDB" id="K2LZF1"/>
<feature type="domain" description="Polycystin cation channel PKD1/PKD2" evidence="7">
    <location>
        <begin position="614"/>
        <end position="769"/>
    </location>
</feature>
<feature type="region of interest" description="Disordered" evidence="5">
    <location>
        <begin position="284"/>
        <end position="351"/>
    </location>
</feature>
<accession>K2LZF1</accession>
<dbReference type="EMBL" id="AHKC01016899">
    <property type="protein sequence ID" value="EKF28048.1"/>
    <property type="molecule type" value="Genomic_DNA"/>
</dbReference>
<evidence type="ECO:0000256" key="4">
    <source>
        <dbReference type="ARBA" id="ARBA00023136"/>
    </source>
</evidence>
<feature type="compositionally biased region" description="Pro residues" evidence="5">
    <location>
        <begin position="45"/>
        <end position="70"/>
    </location>
</feature>
<feature type="transmembrane region" description="Helical" evidence="6">
    <location>
        <begin position="739"/>
        <end position="763"/>
    </location>
</feature>
<feature type="transmembrane region" description="Helical" evidence="6">
    <location>
        <begin position="471"/>
        <end position="491"/>
    </location>
</feature>
<evidence type="ECO:0000256" key="5">
    <source>
        <dbReference type="SAM" id="MobiDB-lite"/>
    </source>
</evidence>
<dbReference type="Proteomes" id="UP000007350">
    <property type="component" value="Unassembled WGS sequence"/>
</dbReference>
<dbReference type="GO" id="GO:0072345">
    <property type="term" value="F:NAADP-sensitive calcium-release channel activity"/>
    <property type="evidence" value="ECO:0007669"/>
    <property type="project" value="TreeGrafter"/>
</dbReference>
<evidence type="ECO:0000259" key="7">
    <source>
        <dbReference type="Pfam" id="PF08016"/>
    </source>
</evidence>
<dbReference type="PANTHER" id="PTHR12127:SF7">
    <property type="entry name" value="SD02261P"/>
    <property type="match status" value="1"/>
</dbReference>
<gene>
    <name evidence="8" type="ORF">MOQ_008215</name>
</gene>
<evidence type="ECO:0000256" key="1">
    <source>
        <dbReference type="ARBA" id="ARBA00004141"/>
    </source>
</evidence>
<comment type="caution">
    <text evidence="8">The sequence shown here is derived from an EMBL/GenBank/DDBJ whole genome shotgun (WGS) entry which is preliminary data.</text>
</comment>
<proteinExistence type="predicted"/>
<keyword evidence="2 6" id="KW-0812">Transmembrane</keyword>
<dbReference type="OrthoDB" id="263481at2759"/>
<protein>
    <recommendedName>
        <fullName evidence="7">Polycystin cation channel PKD1/PKD2 domain-containing protein</fullName>
    </recommendedName>
</protein>
<feature type="transmembrane region" description="Helical" evidence="6">
    <location>
        <begin position="608"/>
        <end position="629"/>
    </location>
</feature>
<evidence type="ECO:0000256" key="6">
    <source>
        <dbReference type="SAM" id="Phobius"/>
    </source>
</evidence>
<dbReference type="PANTHER" id="PTHR12127">
    <property type="entry name" value="MUCOLIPIN"/>
    <property type="match status" value="1"/>
</dbReference>
<dbReference type="Pfam" id="PF08016">
    <property type="entry name" value="PKD_channel"/>
    <property type="match status" value="1"/>
</dbReference>
<feature type="transmembrane region" description="Helical" evidence="6">
    <location>
        <begin position="679"/>
        <end position="702"/>
    </location>
</feature>
<feature type="transmembrane region" description="Helical" evidence="6">
    <location>
        <begin position="125"/>
        <end position="146"/>
    </location>
</feature>
<keyword evidence="3 6" id="KW-1133">Transmembrane helix</keyword>
<organism evidence="8 9">
    <name type="scientific">Trypanosoma cruzi marinkellei</name>
    <dbReference type="NCBI Taxonomy" id="85056"/>
    <lineage>
        <taxon>Eukaryota</taxon>
        <taxon>Discoba</taxon>
        <taxon>Euglenozoa</taxon>
        <taxon>Kinetoplastea</taxon>
        <taxon>Metakinetoplastina</taxon>
        <taxon>Trypanosomatida</taxon>
        <taxon>Trypanosomatidae</taxon>
        <taxon>Trypanosoma</taxon>
        <taxon>Schizotrypanum</taxon>
    </lineage>
</organism>
<feature type="transmembrane region" description="Helical" evidence="6">
    <location>
        <begin position="641"/>
        <end position="659"/>
    </location>
</feature>
<feature type="compositionally biased region" description="Basic and acidic residues" evidence="5">
    <location>
        <begin position="340"/>
        <end position="351"/>
    </location>
</feature>
<evidence type="ECO:0000313" key="9">
    <source>
        <dbReference type="Proteomes" id="UP000007350"/>
    </source>
</evidence>
<keyword evidence="9" id="KW-1185">Reference proteome</keyword>
<keyword evidence="4 6" id="KW-0472">Membrane</keyword>